<gene>
    <name evidence="1" type="ORF">SAMN04488001_0071</name>
</gene>
<reference evidence="2" key="1">
    <citation type="submission" date="2016-10" db="EMBL/GenBank/DDBJ databases">
        <authorList>
            <person name="Varghese N."/>
            <person name="Submissions S."/>
        </authorList>
    </citation>
    <scope>NUCLEOTIDE SEQUENCE [LARGE SCALE GENOMIC DNA]</scope>
    <source>
        <strain evidence="2">DSM 26922</strain>
    </source>
</reference>
<proteinExistence type="predicted"/>
<accession>A0A1H3D9I7</accession>
<dbReference type="PANTHER" id="PTHR36152:SF1">
    <property type="entry name" value="UBIQUITIN-LIKE DOMAIN-CONTAINING PROTEIN"/>
    <property type="match status" value="1"/>
</dbReference>
<name>A0A1H3D9I7_9RHOB</name>
<evidence type="ECO:0000313" key="2">
    <source>
        <dbReference type="Proteomes" id="UP000199441"/>
    </source>
</evidence>
<dbReference type="Gene3D" id="2.30.110.20">
    <property type="entry name" value="Hcp1-like"/>
    <property type="match status" value="1"/>
</dbReference>
<dbReference type="AlphaFoldDB" id="A0A1H3D9I7"/>
<dbReference type="InterPro" id="IPR053165">
    <property type="entry name" value="HSI-I_assembly_Hcp1"/>
</dbReference>
<protein>
    <submittedName>
        <fullName evidence="1">Type VI secretion system secreted protein Hcp</fullName>
    </submittedName>
</protein>
<evidence type="ECO:0000313" key="1">
    <source>
        <dbReference type="EMBL" id="SDX62960.1"/>
    </source>
</evidence>
<dbReference type="EMBL" id="FNOI01000010">
    <property type="protein sequence ID" value="SDX62960.1"/>
    <property type="molecule type" value="Genomic_DNA"/>
</dbReference>
<organism evidence="1 2">
    <name type="scientific">Litoreibacter albidus</name>
    <dbReference type="NCBI Taxonomy" id="670155"/>
    <lineage>
        <taxon>Bacteria</taxon>
        <taxon>Pseudomonadati</taxon>
        <taxon>Pseudomonadota</taxon>
        <taxon>Alphaproteobacteria</taxon>
        <taxon>Rhodobacterales</taxon>
        <taxon>Roseobacteraceae</taxon>
        <taxon>Litoreibacter</taxon>
    </lineage>
</organism>
<dbReference type="PANTHER" id="PTHR36152">
    <property type="entry name" value="CYTOPLASMIC PROTEIN-RELATED"/>
    <property type="match status" value="1"/>
</dbReference>
<dbReference type="InterPro" id="IPR036624">
    <property type="entry name" value="Hcp1-lik_sf"/>
</dbReference>
<keyword evidence="2" id="KW-1185">Reference proteome</keyword>
<sequence>MAVDIFLKLSSIKGESQDSSHKQEIDILNWGLGMTQSGTTHMGGGGGGGKVDVQDINIIKYVDQSSNDLIKKCTSGKHIDAGLLTVRKSGGDAPVEYFKLHMEMIIVSSYTTGGSKDGLDRIEESLTLNFRRFNIEYTMQDDKGADAGTTNAGWDIAENKEWNGTVKPA</sequence>
<dbReference type="SUPFAM" id="SSF141452">
    <property type="entry name" value="Hcp1-like"/>
    <property type="match status" value="1"/>
</dbReference>
<dbReference type="Proteomes" id="UP000199441">
    <property type="component" value="Unassembled WGS sequence"/>
</dbReference>
<dbReference type="OrthoDB" id="4865570at2"/>
<dbReference type="Pfam" id="PF05638">
    <property type="entry name" value="T6SS_HCP"/>
    <property type="match status" value="1"/>
</dbReference>
<dbReference type="InterPro" id="IPR008514">
    <property type="entry name" value="T6SS_Hcp"/>
</dbReference>
<dbReference type="RefSeq" id="WP_089948870.1">
    <property type="nucleotide sequence ID" value="NZ_FNOI01000010.1"/>
</dbReference>
<dbReference type="STRING" id="670155.SAMN04488001_0071"/>